<keyword evidence="3" id="KW-1185">Reference proteome</keyword>
<dbReference type="Gene3D" id="3.40.50.150">
    <property type="entry name" value="Vaccinia Virus protein VP39"/>
    <property type="match status" value="1"/>
</dbReference>
<reference evidence="2 3" key="1">
    <citation type="submission" date="2018-07" db="EMBL/GenBank/DDBJ databases">
        <title>Genomic Encyclopedia of Type Strains, Phase IV (KMG-IV): sequencing the most valuable type-strain genomes for metagenomic binning, comparative biology and taxonomic classification.</title>
        <authorList>
            <person name="Goeker M."/>
        </authorList>
    </citation>
    <scope>NUCLEOTIDE SEQUENCE [LARGE SCALE GENOMIC DNA]</scope>
    <source>
        <strain evidence="2 3">DSM 16500</strain>
    </source>
</reference>
<dbReference type="AlphaFoldDB" id="A0A370GRW2"/>
<accession>A0A370GRW2</accession>
<dbReference type="PROSITE" id="PS50096">
    <property type="entry name" value="IQ"/>
    <property type="match status" value="1"/>
</dbReference>
<evidence type="ECO:0000313" key="3">
    <source>
        <dbReference type="Proteomes" id="UP000254720"/>
    </source>
</evidence>
<dbReference type="SUPFAM" id="SSF53335">
    <property type="entry name" value="S-adenosyl-L-methionine-dependent methyltransferases"/>
    <property type="match status" value="1"/>
</dbReference>
<dbReference type="GO" id="GO:0032259">
    <property type="term" value="P:methylation"/>
    <property type="evidence" value="ECO:0007669"/>
    <property type="project" value="UniProtKB-KW"/>
</dbReference>
<feature type="domain" description="Methyltransferase type 11" evidence="1">
    <location>
        <begin position="77"/>
        <end position="128"/>
    </location>
</feature>
<protein>
    <submittedName>
        <fullName evidence="2">Methyltransferase family protein</fullName>
    </submittedName>
</protein>
<keyword evidence="2" id="KW-0808">Transferase</keyword>
<dbReference type="Pfam" id="PF08241">
    <property type="entry name" value="Methyltransf_11"/>
    <property type="match status" value="1"/>
</dbReference>
<dbReference type="EMBL" id="QQAX01000006">
    <property type="protein sequence ID" value="RDI46060.1"/>
    <property type="molecule type" value="Genomic_DNA"/>
</dbReference>
<name>A0A370GRW2_9COXI</name>
<proteinExistence type="predicted"/>
<dbReference type="GO" id="GO:0008757">
    <property type="term" value="F:S-adenosylmethionine-dependent methyltransferase activity"/>
    <property type="evidence" value="ECO:0007669"/>
    <property type="project" value="InterPro"/>
</dbReference>
<evidence type="ECO:0000259" key="1">
    <source>
        <dbReference type="Pfam" id="PF08241"/>
    </source>
</evidence>
<sequence>MAHGYRTLQHWNQWLTQQFLGADLLNAEQALLSRMLAQHFGRHALLIGVPHQHALLSSTKIPCQTLISPLISREKNDSYVEGDLHELPILTGSIDLVMLPHTLEFVDNPRQLLSETCRIIKPEGLIVICGFNPYSAWGLRKRFTKHPTGPWSGNFIQASKVKGWLKLAEFAMEKQVAALFRPPTMHQTLYNKLHFLEQIGSICFPVLGGIYILLARAKVIPLTPIRLKWKQQPSSIRISTSISGHIARQSK</sequence>
<dbReference type="OrthoDB" id="6191410at2"/>
<evidence type="ECO:0000313" key="2">
    <source>
        <dbReference type="EMBL" id="RDI46060.1"/>
    </source>
</evidence>
<organism evidence="2 3">
    <name type="scientific">Aquicella lusitana</name>
    <dbReference type="NCBI Taxonomy" id="254246"/>
    <lineage>
        <taxon>Bacteria</taxon>
        <taxon>Pseudomonadati</taxon>
        <taxon>Pseudomonadota</taxon>
        <taxon>Gammaproteobacteria</taxon>
        <taxon>Legionellales</taxon>
        <taxon>Coxiellaceae</taxon>
        <taxon>Aquicella</taxon>
    </lineage>
</organism>
<gene>
    <name evidence="2" type="ORF">C8D86_10664</name>
</gene>
<dbReference type="InterPro" id="IPR029063">
    <property type="entry name" value="SAM-dependent_MTases_sf"/>
</dbReference>
<comment type="caution">
    <text evidence="2">The sequence shown here is derived from an EMBL/GenBank/DDBJ whole genome shotgun (WGS) entry which is preliminary data.</text>
</comment>
<dbReference type="InterPro" id="IPR013216">
    <property type="entry name" value="Methyltransf_11"/>
</dbReference>
<dbReference type="RefSeq" id="WP_114833958.1">
    <property type="nucleotide sequence ID" value="NZ_LR699114.1"/>
</dbReference>
<dbReference type="Proteomes" id="UP000254720">
    <property type="component" value="Unassembled WGS sequence"/>
</dbReference>
<keyword evidence="2" id="KW-0489">Methyltransferase</keyword>